<dbReference type="PANTHER" id="PTHR32119">
    <property type="entry name" value="OROTIDINE 5'-PHOSPHATE DECARBOXYLASE"/>
    <property type="match status" value="1"/>
</dbReference>
<feature type="binding site" evidence="6">
    <location>
        <position position="128"/>
    </location>
    <ligand>
        <name>substrate</name>
    </ligand>
</feature>
<dbReference type="Gene3D" id="3.20.20.70">
    <property type="entry name" value="Aldolase class I"/>
    <property type="match status" value="1"/>
</dbReference>
<dbReference type="CDD" id="cd04725">
    <property type="entry name" value="OMP_decarboxylase_like"/>
    <property type="match status" value="1"/>
</dbReference>
<keyword evidence="3 6" id="KW-0210">Decarboxylase</keyword>
<gene>
    <name evidence="6" type="primary">pyrF</name>
    <name evidence="8" type="ORF">SAMN05216447_10792</name>
</gene>
<dbReference type="Proteomes" id="UP000199135">
    <property type="component" value="Unassembled WGS sequence"/>
</dbReference>
<dbReference type="InterPro" id="IPR047596">
    <property type="entry name" value="OMPdecase_bac"/>
</dbReference>
<keyword evidence="9" id="KW-1185">Reference proteome</keyword>
<evidence type="ECO:0000259" key="7">
    <source>
        <dbReference type="SMART" id="SM00934"/>
    </source>
</evidence>
<dbReference type="NCBIfam" id="NF001273">
    <property type="entry name" value="PRK00230.1"/>
    <property type="match status" value="1"/>
</dbReference>
<comment type="similarity">
    <text evidence="6">Belongs to the OMP decarboxylase family. Type 1 subfamily.</text>
</comment>
<keyword evidence="4 6" id="KW-0665">Pyrimidine biosynthesis</keyword>
<dbReference type="InterPro" id="IPR001754">
    <property type="entry name" value="OMPdeCOase_dom"/>
</dbReference>
<evidence type="ECO:0000256" key="1">
    <source>
        <dbReference type="ARBA" id="ARBA00002356"/>
    </source>
</evidence>
<feature type="binding site" evidence="6">
    <location>
        <begin position="64"/>
        <end position="73"/>
    </location>
    <ligand>
        <name>substrate</name>
    </ligand>
</feature>
<dbReference type="HAMAP" id="MF_01200_B">
    <property type="entry name" value="OMPdecase_type1_B"/>
    <property type="match status" value="1"/>
</dbReference>
<dbReference type="NCBIfam" id="TIGR01740">
    <property type="entry name" value="pyrF"/>
    <property type="match status" value="1"/>
</dbReference>
<dbReference type="PANTHER" id="PTHR32119:SF2">
    <property type="entry name" value="OROTIDINE 5'-PHOSPHATE DECARBOXYLASE"/>
    <property type="match status" value="1"/>
</dbReference>
<feature type="binding site" evidence="6">
    <location>
        <position position="219"/>
    </location>
    <ligand>
        <name>substrate</name>
    </ligand>
</feature>
<comment type="subunit">
    <text evidence="6">Homodimer.</text>
</comment>
<reference evidence="8 9" key="1">
    <citation type="submission" date="2016-10" db="EMBL/GenBank/DDBJ databases">
        <authorList>
            <person name="Varghese N."/>
            <person name="Submissions S."/>
        </authorList>
    </citation>
    <scope>NUCLEOTIDE SEQUENCE [LARGE SCALE GENOMIC DNA]</scope>
    <source>
        <strain evidence="8 9">WCP15</strain>
    </source>
</reference>
<feature type="binding site" evidence="6">
    <location>
        <position position="16"/>
    </location>
    <ligand>
        <name>substrate</name>
    </ligand>
</feature>
<evidence type="ECO:0000256" key="6">
    <source>
        <dbReference type="HAMAP-Rule" id="MF_01200"/>
    </source>
</evidence>
<proteinExistence type="inferred from homology"/>
<dbReference type="EC" id="4.1.1.23" evidence="6"/>
<dbReference type="Pfam" id="PF00215">
    <property type="entry name" value="OMPdecase"/>
    <property type="match status" value="1"/>
</dbReference>
<accession>A0A1H6JIX8</accession>
<evidence type="ECO:0000256" key="3">
    <source>
        <dbReference type="ARBA" id="ARBA00022793"/>
    </source>
</evidence>
<protein>
    <recommendedName>
        <fullName evidence="6">Orotidine 5'-phosphate decarboxylase</fullName>
        <ecNumber evidence="6">4.1.1.23</ecNumber>
    </recommendedName>
    <alternativeName>
        <fullName evidence="6">OMP decarboxylase</fullName>
        <shortName evidence="6">OMPDCase</shortName>
        <shortName evidence="6">OMPdecase</shortName>
    </alternativeName>
</protein>
<evidence type="ECO:0000313" key="9">
    <source>
        <dbReference type="Proteomes" id="UP000199135"/>
    </source>
</evidence>
<evidence type="ECO:0000256" key="4">
    <source>
        <dbReference type="ARBA" id="ARBA00022975"/>
    </source>
</evidence>
<name>A0A1H6JIX8_9ACTN</name>
<comment type="catalytic activity">
    <reaction evidence="6">
        <text>orotidine 5'-phosphate + H(+) = UMP + CO2</text>
        <dbReference type="Rhea" id="RHEA:11596"/>
        <dbReference type="ChEBI" id="CHEBI:15378"/>
        <dbReference type="ChEBI" id="CHEBI:16526"/>
        <dbReference type="ChEBI" id="CHEBI:57538"/>
        <dbReference type="ChEBI" id="CHEBI:57865"/>
        <dbReference type="EC" id="4.1.1.23"/>
    </reaction>
</comment>
<dbReference type="EMBL" id="FNWT01000007">
    <property type="protein sequence ID" value="SEH61931.1"/>
    <property type="molecule type" value="Genomic_DNA"/>
</dbReference>
<dbReference type="SMART" id="SM00934">
    <property type="entry name" value="OMPdecase"/>
    <property type="match status" value="1"/>
</dbReference>
<feature type="binding site" evidence="6">
    <location>
        <position position="37"/>
    </location>
    <ligand>
        <name>substrate</name>
    </ligand>
</feature>
<evidence type="ECO:0000256" key="5">
    <source>
        <dbReference type="ARBA" id="ARBA00023239"/>
    </source>
</evidence>
<sequence>MLGEEAARESVIVALDCDKQIALELADRLRGKARWVKVGMTLFYAEGPSIVREMHDRGFKVFLDLKIHDIPFQVRGAARSASLSGADILSIHGLGSSAMIAQAREGVEEAAAKRDGDRTRLVAISVLTSMDQGSLSEVGIELPVKDEVARLAKLSFDAGSDGIVCSPQEAAQMRKLLGPEALLVTPGVRPVGSAVGDQKRVATPAAAIAAGASKIVVGRPITQADEPISAFECIVNELVKG</sequence>
<organism evidence="8 9">
    <name type="scientific">Parafannyhessea umbonata</name>
    <dbReference type="NCBI Taxonomy" id="604330"/>
    <lineage>
        <taxon>Bacteria</taxon>
        <taxon>Bacillati</taxon>
        <taxon>Actinomycetota</taxon>
        <taxon>Coriobacteriia</taxon>
        <taxon>Coriobacteriales</taxon>
        <taxon>Atopobiaceae</taxon>
        <taxon>Parafannyhessea</taxon>
    </lineage>
</organism>
<comment type="function">
    <text evidence="1 6">Catalyzes the decarboxylation of orotidine 5'-monophosphate (OMP) to uridine 5'-monophosphate (UMP).</text>
</comment>
<evidence type="ECO:0000256" key="2">
    <source>
        <dbReference type="ARBA" id="ARBA00004861"/>
    </source>
</evidence>
<dbReference type="RefSeq" id="WP_078687607.1">
    <property type="nucleotide sequence ID" value="NZ_FNWT01000007.1"/>
</dbReference>
<dbReference type="InterPro" id="IPR011060">
    <property type="entry name" value="RibuloseP-bd_barrel"/>
</dbReference>
<comment type="caution">
    <text evidence="8">The sequence shown here is derived from an EMBL/GenBank/DDBJ whole genome shotgun (WGS) entry which is preliminary data.</text>
</comment>
<feature type="binding site" evidence="6">
    <location>
        <position position="198"/>
    </location>
    <ligand>
        <name>substrate</name>
    </ligand>
</feature>
<dbReference type="InterPro" id="IPR013785">
    <property type="entry name" value="Aldolase_TIM"/>
</dbReference>
<feature type="binding site" evidence="6">
    <location>
        <position position="218"/>
    </location>
    <ligand>
        <name>substrate</name>
    </ligand>
</feature>
<feature type="domain" description="Orotidine 5'-phosphate decarboxylase" evidence="7">
    <location>
        <begin position="10"/>
        <end position="234"/>
    </location>
</feature>
<comment type="pathway">
    <text evidence="2 6">Pyrimidine metabolism; UMP biosynthesis via de novo pathway; UMP from orotate: step 2/2.</text>
</comment>
<keyword evidence="5 6" id="KW-0456">Lyase</keyword>
<feature type="active site" description="Proton donor" evidence="6">
    <location>
        <position position="66"/>
    </location>
</feature>
<dbReference type="SUPFAM" id="SSF51366">
    <property type="entry name" value="Ribulose-phoshate binding barrel"/>
    <property type="match status" value="1"/>
</dbReference>
<dbReference type="InterPro" id="IPR014732">
    <property type="entry name" value="OMPdecase"/>
</dbReference>
<feature type="binding site" evidence="6">
    <location>
        <position position="189"/>
    </location>
    <ligand>
        <name>substrate</name>
    </ligand>
</feature>
<evidence type="ECO:0000313" key="8">
    <source>
        <dbReference type="EMBL" id="SEH61931.1"/>
    </source>
</evidence>